<evidence type="ECO:0000313" key="3">
    <source>
        <dbReference type="Proteomes" id="UP001058974"/>
    </source>
</evidence>
<dbReference type="AlphaFoldDB" id="A0A9D4Y096"/>
<keyword evidence="3" id="KW-1185">Reference proteome</keyword>
<accession>A0A9D4Y096</accession>
<evidence type="ECO:0000256" key="1">
    <source>
        <dbReference type="SAM" id="MobiDB-lite"/>
    </source>
</evidence>
<comment type="caution">
    <text evidence="2">The sequence shown here is derived from an EMBL/GenBank/DDBJ whole genome shotgun (WGS) entry which is preliminary data.</text>
</comment>
<feature type="compositionally biased region" description="Acidic residues" evidence="1">
    <location>
        <begin position="29"/>
        <end position="46"/>
    </location>
</feature>
<evidence type="ECO:0000313" key="2">
    <source>
        <dbReference type="EMBL" id="KAI5430706.1"/>
    </source>
</evidence>
<proteinExistence type="predicted"/>
<protein>
    <submittedName>
        <fullName evidence="2">Uncharacterized protein</fullName>
    </submittedName>
</protein>
<organism evidence="2 3">
    <name type="scientific">Pisum sativum</name>
    <name type="common">Garden pea</name>
    <name type="synonym">Lathyrus oleraceus</name>
    <dbReference type="NCBI Taxonomy" id="3888"/>
    <lineage>
        <taxon>Eukaryota</taxon>
        <taxon>Viridiplantae</taxon>
        <taxon>Streptophyta</taxon>
        <taxon>Embryophyta</taxon>
        <taxon>Tracheophyta</taxon>
        <taxon>Spermatophyta</taxon>
        <taxon>Magnoliopsida</taxon>
        <taxon>eudicotyledons</taxon>
        <taxon>Gunneridae</taxon>
        <taxon>Pentapetalae</taxon>
        <taxon>rosids</taxon>
        <taxon>fabids</taxon>
        <taxon>Fabales</taxon>
        <taxon>Fabaceae</taxon>
        <taxon>Papilionoideae</taxon>
        <taxon>50 kb inversion clade</taxon>
        <taxon>NPAAA clade</taxon>
        <taxon>Hologalegina</taxon>
        <taxon>IRL clade</taxon>
        <taxon>Fabeae</taxon>
        <taxon>Lathyrus</taxon>
    </lineage>
</organism>
<sequence>MTEGDVLADGGEFGEVVVVAEEAERQGEEGEADASPDDGTNDDADSDGLNARVDPIVSDLLSGRQGLDDAVREAILSALKGVLKHAGKNVGSAVIRHIYNIPKDLIHHEDNRVRI</sequence>
<feature type="region of interest" description="Disordered" evidence="1">
    <location>
        <begin position="20"/>
        <end position="51"/>
    </location>
</feature>
<reference evidence="2 3" key="1">
    <citation type="journal article" date="2022" name="Nat. Genet.">
        <title>Improved pea reference genome and pan-genome highlight genomic features and evolutionary characteristics.</title>
        <authorList>
            <person name="Yang T."/>
            <person name="Liu R."/>
            <person name="Luo Y."/>
            <person name="Hu S."/>
            <person name="Wang D."/>
            <person name="Wang C."/>
            <person name="Pandey M.K."/>
            <person name="Ge S."/>
            <person name="Xu Q."/>
            <person name="Li N."/>
            <person name="Li G."/>
            <person name="Huang Y."/>
            <person name="Saxena R.K."/>
            <person name="Ji Y."/>
            <person name="Li M."/>
            <person name="Yan X."/>
            <person name="He Y."/>
            <person name="Liu Y."/>
            <person name="Wang X."/>
            <person name="Xiang C."/>
            <person name="Varshney R.K."/>
            <person name="Ding H."/>
            <person name="Gao S."/>
            <person name="Zong X."/>
        </authorList>
    </citation>
    <scope>NUCLEOTIDE SEQUENCE [LARGE SCALE GENOMIC DNA]</scope>
    <source>
        <strain evidence="2 3">cv. Zhongwan 6</strain>
    </source>
</reference>
<dbReference type="EMBL" id="JAMSHJ010000003">
    <property type="protein sequence ID" value="KAI5430706.1"/>
    <property type="molecule type" value="Genomic_DNA"/>
</dbReference>
<dbReference type="Gramene" id="Psat03G0506400-T1">
    <property type="protein sequence ID" value="KAI5430706.1"/>
    <property type="gene ID" value="KIW84_035064"/>
</dbReference>
<dbReference type="Proteomes" id="UP001058974">
    <property type="component" value="Chromosome 3"/>
</dbReference>
<name>A0A9D4Y096_PEA</name>
<gene>
    <name evidence="2" type="ORF">KIW84_035064</name>
</gene>